<gene>
    <name evidence="7" type="ORF">SO694_00021441</name>
</gene>
<evidence type="ECO:0000256" key="3">
    <source>
        <dbReference type="ARBA" id="ARBA00032315"/>
    </source>
</evidence>
<feature type="compositionally biased region" description="Pro residues" evidence="4">
    <location>
        <begin position="774"/>
        <end position="785"/>
    </location>
</feature>
<feature type="compositionally biased region" description="Low complexity" evidence="4">
    <location>
        <begin position="803"/>
        <end position="813"/>
    </location>
</feature>
<keyword evidence="5" id="KW-0732">Signal</keyword>
<sequence>MLPCASSEKLLLVALCRLGLFGIGKGGAPRRRREPWRRSPATTTPRPPAGAGGALPLAPGAVVEAGDPSVYVLPCAPGSRRLELRLVVKCGSALERDDERGFAHFCEHLAFRTTTNFYASGASTGCGLLRKLGSAYGPDVNASTNVFDTTYRLSLALPQPTRARDADAPVREALGVLAKWLYGATCGAADVDGERPVILQEERDGRGRARRLATATSRRFARPWRLPAPALRPRVPVGLPAVVAAATPEALGAFRARWYGRPGARVVVAAGDAGDGGARARARAVVPAGPPGTVAVALSDADLDAATVPRRLEPLASANTAAAVEAEVARAVYASLLDRALDEVARGDDARPSSPRGVSGAPRAKTRCTAITARVAAGGAARGSAPSSRRAARGPRSSTTTPRGGVARARAGVFERRRGDREAPDALADDAARHFLNGGASPSRARAPRRRSRSPRSLAALRGARQALRARAAAPGGGLSVAVLQQPAGADALSDDAWAAAVRAADRERARRAAAARAPPRATPSRLCGSCARAAGPRGPSPPSARRSSPSAAASSSAAAAWTASDGGAGRCPRAGLRGRGLADLDDGDVAGRAALALLDDALLESRVGAATGAAFRDAACSSAASAACRRKQRHRGIGGSCGAGGLERLLALLRARFEPGALSVDDGARAPRRGADVASNAAVRGDAAIGLAGGFAAGGGDAAAWAGLLADAKTQRVEAHARKLRHRSYWLFYLLDAYKLARRAGARRAAGDAVEDAAASHATRAATSSGPSTPRPSSPRPGLFPAPDAAWRELFLPPLGRRAADDAAAAAAPPSPRPPDGGRRLGRAYDRVPRRSGDARGLQRAPA</sequence>
<reference evidence="7 8" key="1">
    <citation type="submission" date="2024-03" db="EMBL/GenBank/DDBJ databases">
        <title>Aureococcus anophagefferens CCMP1851 and Kratosvirus quantuckense: Draft genome of a second virus-susceptible host strain in the model system.</title>
        <authorList>
            <person name="Chase E."/>
            <person name="Truchon A.R."/>
            <person name="Schepens W."/>
            <person name="Wilhelm S.W."/>
        </authorList>
    </citation>
    <scope>NUCLEOTIDE SEQUENCE [LARGE SCALE GENOMIC DNA]</scope>
    <source>
        <strain evidence="7 8">CCMP1851</strain>
    </source>
</reference>
<protein>
    <recommendedName>
        <fullName evidence="2">Alpha-MPP</fullName>
    </recommendedName>
    <alternativeName>
        <fullName evidence="3">Inactive zinc metalloprotease alpha</fullName>
    </alternativeName>
</protein>
<feature type="compositionally biased region" description="Low complexity" evidence="4">
    <location>
        <begin position="532"/>
        <end position="557"/>
    </location>
</feature>
<feature type="compositionally biased region" description="Low complexity" evidence="4">
    <location>
        <begin position="759"/>
        <end position="773"/>
    </location>
</feature>
<dbReference type="Proteomes" id="UP001363151">
    <property type="component" value="Unassembled WGS sequence"/>
</dbReference>
<feature type="region of interest" description="Disordered" evidence="4">
    <location>
        <begin position="26"/>
        <end position="54"/>
    </location>
</feature>
<dbReference type="EMBL" id="JBBJCI010000228">
    <property type="protein sequence ID" value="KAK7238716.1"/>
    <property type="molecule type" value="Genomic_DNA"/>
</dbReference>
<feature type="compositionally biased region" description="Low complexity" evidence="4">
    <location>
        <begin position="369"/>
        <end position="401"/>
    </location>
</feature>
<evidence type="ECO:0000259" key="6">
    <source>
        <dbReference type="Pfam" id="PF00675"/>
    </source>
</evidence>
<feature type="region of interest" description="Disordered" evidence="4">
    <location>
        <begin position="511"/>
        <end position="557"/>
    </location>
</feature>
<dbReference type="PROSITE" id="PS00143">
    <property type="entry name" value="INSULINASE"/>
    <property type="match status" value="1"/>
</dbReference>
<evidence type="ECO:0000256" key="5">
    <source>
        <dbReference type="SAM" id="SignalP"/>
    </source>
</evidence>
<evidence type="ECO:0000256" key="2">
    <source>
        <dbReference type="ARBA" id="ARBA00030006"/>
    </source>
</evidence>
<name>A0ABR1FU79_AURAN</name>
<feature type="chain" id="PRO_5046459270" description="Alpha-MPP" evidence="5">
    <location>
        <begin position="27"/>
        <end position="848"/>
    </location>
</feature>
<dbReference type="InterPro" id="IPR011765">
    <property type="entry name" value="Pept_M16_N"/>
</dbReference>
<dbReference type="InterPro" id="IPR050361">
    <property type="entry name" value="MPP/UQCRC_Complex"/>
</dbReference>
<feature type="domain" description="Peptidase M16 N-terminal" evidence="6">
    <location>
        <begin position="79"/>
        <end position="201"/>
    </location>
</feature>
<feature type="signal peptide" evidence="5">
    <location>
        <begin position="1"/>
        <end position="26"/>
    </location>
</feature>
<accession>A0ABR1FU79</accession>
<feature type="region of interest" description="Disordered" evidence="4">
    <location>
        <begin position="346"/>
        <end position="458"/>
    </location>
</feature>
<feature type="region of interest" description="Disordered" evidence="4">
    <location>
        <begin position="759"/>
        <end position="787"/>
    </location>
</feature>
<feature type="region of interest" description="Disordered" evidence="4">
    <location>
        <begin position="803"/>
        <end position="848"/>
    </location>
</feature>
<evidence type="ECO:0000313" key="8">
    <source>
        <dbReference type="Proteomes" id="UP001363151"/>
    </source>
</evidence>
<feature type="compositionally biased region" description="Basic and acidic residues" evidence="4">
    <location>
        <begin position="413"/>
        <end position="424"/>
    </location>
</feature>
<comment type="similarity">
    <text evidence="1">Belongs to the peptidase M16 family.</text>
</comment>
<feature type="compositionally biased region" description="Basic and acidic residues" evidence="4">
    <location>
        <begin position="821"/>
        <end position="839"/>
    </location>
</feature>
<organism evidence="7 8">
    <name type="scientific">Aureococcus anophagefferens</name>
    <name type="common">Harmful bloom alga</name>
    <dbReference type="NCBI Taxonomy" id="44056"/>
    <lineage>
        <taxon>Eukaryota</taxon>
        <taxon>Sar</taxon>
        <taxon>Stramenopiles</taxon>
        <taxon>Ochrophyta</taxon>
        <taxon>Pelagophyceae</taxon>
        <taxon>Pelagomonadales</taxon>
        <taxon>Pelagomonadaceae</taxon>
        <taxon>Aureococcus</taxon>
    </lineage>
</organism>
<keyword evidence="8" id="KW-1185">Reference proteome</keyword>
<proteinExistence type="inferred from homology"/>
<dbReference type="PANTHER" id="PTHR11851:SF49">
    <property type="entry name" value="MITOCHONDRIAL-PROCESSING PEPTIDASE SUBUNIT ALPHA"/>
    <property type="match status" value="1"/>
</dbReference>
<dbReference type="Pfam" id="PF00675">
    <property type="entry name" value="Peptidase_M16"/>
    <property type="match status" value="1"/>
</dbReference>
<evidence type="ECO:0000256" key="4">
    <source>
        <dbReference type="SAM" id="MobiDB-lite"/>
    </source>
</evidence>
<dbReference type="InterPro" id="IPR001431">
    <property type="entry name" value="Pept_M16_Zn_BS"/>
</dbReference>
<comment type="caution">
    <text evidence="7">The sequence shown here is derived from an EMBL/GenBank/DDBJ whole genome shotgun (WGS) entry which is preliminary data.</text>
</comment>
<evidence type="ECO:0000256" key="1">
    <source>
        <dbReference type="ARBA" id="ARBA00007261"/>
    </source>
</evidence>
<dbReference type="SUPFAM" id="SSF63411">
    <property type="entry name" value="LuxS/MPP-like metallohydrolase"/>
    <property type="match status" value="1"/>
</dbReference>
<dbReference type="InterPro" id="IPR011249">
    <property type="entry name" value="Metalloenz_LuxS/M16"/>
</dbReference>
<dbReference type="PANTHER" id="PTHR11851">
    <property type="entry name" value="METALLOPROTEASE"/>
    <property type="match status" value="1"/>
</dbReference>
<dbReference type="Gene3D" id="3.30.830.10">
    <property type="entry name" value="Metalloenzyme, LuxS/M16 peptidase-like"/>
    <property type="match status" value="1"/>
</dbReference>
<evidence type="ECO:0000313" key="7">
    <source>
        <dbReference type="EMBL" id="KAK7238716.1"/>
    </source>
</evidence>